<feature type="region of interest" description="Disordered" evidence="1">
    <location>
        <begin position="19"/>
        <end position="42"/>
    </location>
</feature>
<organism evidence="2 3">
    <name type="scientific">Nelumbo nucifera</name>
    <name type="common">Sacred lotus</name>
    <dbReference type="NCBI Taxonomy" id="4432"/>
    <lineage>
        <taxon>Eukaryota</taxon>
        <taxon>Viridiplantae</taxon>
        <taxon>Streptophyta</taxon>
        <taxon>Embryophyta</taxon>
        <taxon>Tracheophyta</taxon>
        <taxon>Spermatophyta</taxon>
        <taxon>Magnoliopsida</taxon>
        <taxon>Proteales</taxon>
        <taxon>Nelumbonaceae</taxon>
        <taxon>Nelumbo</taxon>
    </lineage>
</organism>
<keyword evidence="3" id="KW-1185">Reference proteome</keyword>
<evidence type="ECO:0000313" key="2">
    <source>
        <dbReference type="EMBL" id="DAD41730.1"/>
    </source>
</evidence>
<dbReference type="Proteomes" id="UP000607653">
    <property type="component" value="Unassembled WGS sequence"/>
</dbReference>
<sequence>MMHLRRRTVRNFSPVTASLVPSSEKKNDFTRRNSGCREGLTSPRVSYEQKENEEDYNFKLVRARSPSISKGSKNFMALTISALFKVNPSPRKKVLTERNEVVRTSIMFFDGKSPLTCIDLSETMEETGTKLDAIFHSQVCLECKSKSETLREPVIADFGCNLILPPLVSEPLESTATPKANSSSIPRNLPPTSTIRSLDFAVGEEIGVELDDLLDSQEPLKTQTHTTLRFLHRIFPSSANPNR</sequence>
<evidence type="ECO:0000313" key="3">
    <source>
        <dbReference type="Proteomes" id="UP000607653"/>
    </source>
</evidence>
<dbReference type="AlphaFoldDB" id="A0A822ZB22"/>
<protein>
    <submittedName>
        <fullName evidence="2">Uncharacterized protein</fullName>
    </submittedName>
</protein>
<dbReference type="PANTHER" id="PTHR34775">
    <property type="entry name" value="TRANSMEMBRANE PROTEIN"/>
    <property type="match status" value="1"/>
</dbReference>
<comment type="caution">
    <text evidence="2">The sequence shown here is derived from an EMBL/GenBank/DDBJ whole genome shotgun (WGS) entry which is preliminary data.</text>
</comment>
<dbReference type="EMBL" id="DUZY01000005">
    <property type="protein sequence ID" value="DAD41730.1"/>
    <property type="molecule type" value="Genomic_DNA"/>
</dbReference>
<accession>A0A822ZB22</accession>
<reference evidence="2 3" key="1">
    <citation type="journal article" date="2020" name="Mol. Biol. Evol.">
        <title>Distinct Expression and Methylation Patterns for Genes with Different Fates following a Single Whole-Genome Duplication in Flowering Plants.</title>
        <authorList>
            <person name="Shi T."/>
            <person name="Rahmani R.S."/>
            <person name="Gugger P.F."/>
            <person name="Wang M."/>
            <person name="Li H."/>
            <person name="Zhang Y."/>
            <person name="Li Z."/>
            <person name="Wang Q."/>
            <person name="Van de Peer Y."/>
            <person name="Marchal K."/>
            <person name="Chen J."/>
        </authorList>
    </citation>
    <scope>NUCLEOTIDE SEQUENCE [LARGE SCALE GENOMIC DNA]</scope>
    <source>
        <tissue evidence="2">Leaf</tissue>
    </source>
</reference>
<evidence type="ECO:0000256" key="1">
    <source>
        <dbReference type="SAM" id="MobiDB-lite"/>
    </source>
</evidence>
<name>A0A822ZB22_NELNU</name>
<proteinExistence type="predicted"/>
<dbReference type="PANTHER" id="PTHR34775:SF4">
    <property type="entry name" value="TRANSMEMBRANE PROTEIN"/>
    <property type="match status" value="1"/>
</dbReference>
<gene>
    <name evidence="2" type="ORF">HUJ06_016053</name>
</gene>